<organism evidence="1 2">
    <name type="scientific">Sneathia sanguinegens</name>
    <dbReference type="NCBI Taxonomy" id="40543"/>
    <lineage>
        <taxon>Bacteria</taxon>
        <taxon>Fusobacteriati</taxon>
        <taxon>Fusobacteriota</taxon>
        <taxon>Fusobacteriia</taxon>
        <taxon>Fusobacteriales</taxon>
        <taxon>Leptotrichiaceae</taxon>
        <taxon>Sneathia</taxon>
    </lineage>
</organism>
<comment type="caution">
    <text evidence="1">The sequence shown here is derived from an EMBL/GenBank/DDBJ whole genome shotgun (WGS) entry which is preliminary data.</text>
</comment>
<evidence type="ECO:0000313" key="2">
    <source>
        <dbReference type="Proteomes" id="UP001225134"/>
    </source>
</evidence>
<keyword evidence="2" id="KW-1185">Reference proteome</keyword>
<sequence length="243" mass="28808">MNEIKYEFTTDYGKFEMVEKAKFDKNKAYPLFLSKKLKTIESEGNEVQILSYPLPVLKTKSKELIEKLKHIWDEGYKDFLSDIDGASNYSNLYEYKGEYYLVLRNSEFKIQDECNLVLFEKGINSFEELGTMEITDKIAEDILELDQNLQSCGSIDLILELMEENTDMRKYINFIKKNIKEEDMDKCFFFDEYIYQLFSQKYMEVLNDLACYKHDGYGLKGIERFVNFAMKGEYHDECKCCNI</sequence>
<accession>A0ABT7HK92</accession>
<proteinExistence type="predicted"/>
<name>A0ABT7HK92_9FUSO</name>
<dbReference type="EMBL" id="JASSPP010000003">
    <property type="protein sequence ID" value="MDK9580390.1"/>
    <property type="molecule type" value="Genomic_DNA"/>
</dbReference>
<dbReference type="RefSeq" id="WP_285152738.1">
    <property type="nucleotide sequence ID" value="NZ_JASSPP010000003.1"/>
</dbReference>
<protein>
    <submittedName>
        <fullName evidence="1">Uncharacterized protein</fullName>
    </submittedName>
</protein>
<reference evidence="1 2" key="1">
    <citation type="submission" date="2023-06" db="EMBL/GenBank/DDBJ databases">
        <title>Antibody response to the Sneathia vaginalis cytopathogenic toxin A during pregnancy.</title>
        <authorList>
            <person name="Mccoy Z.T."/>
            <person name="Serrano M.G."/>
            <person name="Spaine K."/>
            <person name="Edwards D.J."/>
            <person name="Buck G.A."/>
            <person name="Jefferson K."/>
        </authorList>
    </citation>
    <scope>NUCLEOTIDE SEQUENCE [LARGE SCALE GENOMIC DNA]</scope>
    <source>
        <strain evidence="1 2">CCUG 42621</strain>
    </source>
</reference>
<gene>
    <name evidence="1" type="ORF">QQA45_02515</name>
</gene>
<dbReference type="Proteomes" id="UP001225134">
    <property type="component" value="Unassembled WGS sequence"/>
</dbReference>
<evidence type="ECO:0000313" key="1">
    <source>
        <dbReference type="EMBL" id="MDK9580390.1"/>
    </source>
</evidence>